<dbReference type="PANTHER" id="PTHR11963:SF23">
    <property type="entry name" value="CYTOSOL AMINOPEPTIDASE"/>
    <property type="match status" value="1"/>
</dbReference>
<evidence type="ECO:0000259" key="9">
    <source>
        <dbReference type="PROSITE" id="PS00631"/>
    </source>
</evidence>
<dbReference type="InterPro" id="IPR023042">
    <property type="entry name" value="Peptidase_M17_leu_NH2_pept"/>
</dbReference>
<dbReference type="CDD" id="cd00433">
    <property type="entry name" value="Peptidase_M17"/>
    <property type="match status" value="1"/>
</dbReference>
<dbReference type="Gene3D" id="3.40.630.10">
    <property type="entry name" value="Zn peptidases"/>
    <property type="match status" value="1"/>
</dbReference>
<feature type="binding site" evidence="8">
    <location>
        <position position="364"/>
    </location>
    <ligand>
        <name>Mn(2+)</name>
        <dbReference type="ChEBI" id="CHEBI:29035"/>
        <label>1</label>
    </ligand>
</feature>
<comment type="subcellular location">
    <subcellularLocation>
        <location evidence="8">Cytoplasm</location>
    </subcellularLocation>
</comment>
<dbReference type="GO" id="GO:0006508">
    <property type="term" value="P:proteolysis"/>
    <property type="evidence" value="ECO:0007669"/>
    <property type="project" value="UniProtKB-KW"/>
</dbReference>
<reference evidence="10 11" key="1">
    <citation type="submission" date="2013-02" db="EMBL/GenBank/DDBJ databases">
        <title>The complete genome sequence of Corynebacterium vitaeruminis DSM 20294.</title>
        <authorList>
            <person name="Ruckert C."/>
            <person name="Albersmeier A."/>
            <person name="Kalinowski J."/>
        </authorList>
    </citation>
    <scope>NUCLEOTIDE SEQUENCE [LARGE SCALE GENOMIC DNA]</scope>
    <source>
        <strain evidence="11">ATCC 10234</strain>
    </source>
</reference>
<evidence type="ECO:0000256" key="1">
    <source>
        <dbReference type="ARBA" id="ARBA00000135"/>
    </source>
</evidence>
<keyword evidence="8" id="KW-0464">Manganese</keyword>
<comment type="catalytic activity">
    <reaction evidence="1 8">
        <text>Release of an N-terminal amino acid, Xaa-|-Yaa-, in which Xaa is preferably Leu, but may be other amino acids including Pro although not Arg or Lys, and Yaa may be Pro. Amino acid amides and methyl esters are also readily hydrolyzed, but rates on arylamides are exceedingly low.</text>
        <dbReference type="EC" id="3.4.11.1"/>
    </reaction>
</comment>
<comment type="similarity">
    <text evidence="3 8">Belongs to the peptidase M17 family.</text>
</comment>
<evidence type="ECO:0000256" key="3">
    <source>
        <dbReference type="ARBA" id="ARBA00009528"/>
    </source>
</evidence>
<keyword evidence="8" id="KW-0963">Cytoplasm</keyword>
<dbReference type="Gene3D" id="3.40.220.10">
    <property type="entry name" value="Leucine Aminopeptidase, subunit E, domain 1"/>
    <property type="match status" value="1"/>
</dbReference>
<sequence length="517" mass="54226">MTTSALQKAGEFTVGNKTSTRKAIGLPDKGLRTKLSLSNKLPEEYDALVVPVFKGESGLELAATGLFDESVDTAIWELLAAVGATGKAEELTRVPAIEGMEADFVLAVGLGNPDALDEEKLRRAAGVAARSLKGVGTVATTLGSFGLGPAVEGFALGAYDYPGLRSKPSSSEPLGRAVFVDSRENAKKEMRRAKIIAGSVCVARDLVNAPSSHLYPATYASIIEELATEQGIAVEILDEKRLAKEGFGGILAVGMGSSRPPRLVRLTWEPKDCYHHVALVGKGITFDTGGISLKPPASMDNMISDMGGSAAVVATVLAAARLDLNIKVTATIPLAENMPGGNSYRPGDVITHYGGTTSEILNTDAEGRLVLADAMARACEDEPDYLIDTATLTGAQLVALGERTSGVMGNGPLRDQIAAAGVAMGENAWAMPLPEEIAEAVKSPVADIRNVTGNRNGGMLAAACYLRHFVTEGIEWAHVDIAGPAYNTSSAYGYTPKRATGVPVRTFIEVLSEIEHM</sequence>
<evidence type="ECO:0000256" key="5">
    <source>
        <dbReference type="ARBA" id="ARBA00022670"/>
    </source>
</evidence>
<feature type="binding site" evidence="8">
    <location>
        <position position="305"/>
    </location>
    <ligand>
        <name>Mn(2+)</name>
        <dbReference type="ChEBI" id="CHEBI:29035"/>
        <label>2</label>
    </ligand>
</feature>
<evidence type="ECO:0000313" key="10">
    <source>
        <dbReference type="EMBL" id="AHI23217.1"/>
    </source>
</evidence>
<feature type="binding site" evidence="8">
    <location>
        <position position="282"/>
    </location>
    <ligand>
        <name>Mn(2+)</name>
        <dbReference type="ChEBI" id="CHEBI:29035"/>
        <label>2</label>
    </ligand>
</feature>
<dbReference type="InterPro" id="IPR000819">
    <property type="entry name" value="Peptidase_M17_C"/>
</dbReference>
<comment type="catalytic activity">
    <reaction evidence="2 8">
        <text>Release of an N-terminal amino acid, preferentially leucine, but not glutamic or aspartic acids.</text>
        <dbReference type="EC" id="3.4.11.10"/>
    </reaction>
</comment>
<dbReference type="PATRIC" id="fig|1224164.3.peg.1849"/>
<feature type="active site" evidence="8">
    <location>
        <position position="368"/>
    </location>
</feature>
<dbReference type="EC" id="3.4.11.10" evidence="8"/>
<dbReference type="Pfam" id="PF00883">
    <property type="entry name" value="Peptidase_M17"/>
    <property type="match status" value="1"/>
</dbReference>
<dbReference type="Pfam" id="PF02789">
    <property type="entry name" value="Peptidase_M17_N"/>
    <property type="match status" value="1"/>
</dbReference>
<organism evidence="10 11">
    <name type="scientific">Corynebacterium vitaeruminis DSM 20294</name>
    <dbReference type="NCBI Taxonomy" id="1224164"/>
    <lineage>
        <taxon>Bacteria</taxon>
        <taxon>Bacillati</taxon>
        <taxon>Actinomycetota</taxon>
        <taxon>Actinomycetes</taxon>
        <taxon>Mycobacteriales</taxon>
        <taxon>Corynebacteriaceae</taxon>
        <taxon>Corynebacterium</taxon>
    </lineage>
</organism>
<proteinExistence type="inferred from homology"/>
<dbReference type="GO" id="GO:0070006">
    <property type="term" value="F:metalloaminopeptidase activity"/>
    <property type="evidence" value="ECO:0007669"/>
    <property type="project" value="InterPro"/>
</dbReference>
<evidence type="ECO:0000256" key="2">
    <source>
        <dbReference type="ARBA" id="ARBA00000967"/>
    </source>
</evidence>
<keyword evidence="6 8" id="KW-0378">Hydrolase</keyword>
<gene>
    <name evidence="8" type="primary">pepA</name>
    <name evidence="10" type="ORF">B843_09160</name>
</gene>
<feature type="binding site" evidence="8">
    <location>
        <position position="366"/>
    </location>
    <ligand>
        <name>Mn(2+)</name>
        <dbReference type="ChEBI" id="CHEBI:29035"/>
        <label>1</label>
    </ligand>
</feature>
<dbReference type="KEGG" id="cvt:B843_09160"/>
<dbReference type="InterPro" id="IPR043472">
    <property type="entry name" value="Macro_dom-like"/>
</dbReference>
<accession>W5Y1W8</accession>
<feature type="domain" description="Cytosol aminopeptidase" evidence="9">
    <location>
        <begin position="362"/>
        <end position="369"/>
    </location>
</feature>
<feature type="active site" evidence="8">
    <location>
        <position position="294"/>
    </location>
</feature>
<name>W5Y1W8_9CORY</name>
<feature type="binding site" evidence="8">
    <location>
        <position position="287"/>
    </location>
    <ligand>
        <name>Mn(2+)</name>
        <dbReference type="ChEBI" id="CHEBI:29035"/>
        <label>1</label>
    </ligand>
</feature>
<protein>
    <recommendedName>
        <fullName evidence="8">Probable cytosol aminopeptidase</fullName>
        <ecNumber evidence="8">3.4.11.1</ecNumber>
    </recommendedName>
    <alternativeName>
        <fullName evidence="8">Leucine aminopeptidase</fullName>
        <shortName evidence="8">LAP</shortName>
        <ecNumber evidence="8">3.4.11.10</ecNumber>
    </alternativeName>
    <alternativeName>
        <fullName evidence="8">Leucyl aminopeptidase</fullName>
    </alternativeName>
</protein>
<dbReference type="GO" id="GO:0030145">
    <property type="term" value="F:manganese ion binding"/>
    <property type="evidence" value="ECO:0007669"/>
    <property type="project" value="UniProtKB-UniRule"/>
</dbReference>
<dbReference type="eggNOG" id="COG0260">
    <property type="taxonomic scope" value="Bacteria"/>
</dbReference>
<keyword evidence="5 8" id="KW-0645">Protease</keyword>
<keyword evidence="4 8" id="KW-0031">Aminopeptidase</keyword>
<evidence type="ECO:0000313" key="11">
    <source>
        <dbReference type="Proteomes" id="UP000019222"/>
    </source>
</evidence>
<dbReference type="NCBIfam" id="NF002073">
    <property type="entry name" value="PRK00913.1-2"/>
    <property type="match status" value="1"/>
</dbReference>
<dbReference type="SUPFAM" id="SSF52949">
    <property type="entry name" value="Macro domain-like"/>
    <property type="match status" value="1"/>
</dbReference>
<dbReference type="AlphaFoldDB" id="W5Y1W8"/>
<dbReference type="PANTHER" id="PTHR11963">
    <property type="entry name" value="LEUCINE AMINOPEPTIDASE-RELATED"/>
    <property type="match status" value="1"/>
</dbReference>
<keyword evidence="11" id="KW-1185">Reference proteome</keyword>
<feature type="binding site" evidence="8">
    <location>
        <position position="366"/>
    </location>
    <ligand>
        <name>Mn(2+)</name>
        <dbReference type="ChEBI" id="CHEBI:29035"/>
        <label>2</label>
    </ligand>
</feature>
<dbReference type="Proteomes" id="UP000019222">
    <property type="component" value="Chromosome"/>
</dbReference>
<dbReference type="PROSITE" id="PS00631">
    <property type="entry name" value="CYTOSOL_AP"/>
    <property type="match status" value="1"/>
</dbReference>
<evidence type="ECO:0000256" key="4">
    <source>
        <dbReference type="ARBA" id="ARBA00022438"/>
    </source>
</evidence>
<dbReference type="HOGENOM" id="CLU_013734_2_2_11"/>
<comment type="function">
    <text evidence="7 8">Presumably involved in the processing and regular turnover of intracellular proteins. Catalyzes the removal of unsubstituted N-terminal amino acids from various peptides.</text>
</comment>
<evidence type="ECO:0000256" key="6">
    <source>
        <dbReference type="ARBA" id="ARBA00022801"/>
    </source>
</evidence>
<dbReference type="GO" id="GO:0005737">
    <property type="term" value="C:cytoplasm"/>
    <property type="evidence" value="ECO:0007669"/>
    <property type="project" value="UniProtKB-SubCell"/>
</dbReference>
<dbReference type="InterPro" id="IPR011356">
    <property type="entry name" value="Leucine_aapep/pepB"/>
</dbReference>
<keyword evidence="8" id="KW-0479">Metal-binding</keyword>
<dbReference type="HAMAP" id="MF_00181">
    <property type="entry name" value="Cytosol_peptidase_M17"/>
    <property type="match status" value="1"/>
</dbReference>
<dbReference type="PRINTS" id="PR00481">
    <property type="entry name" value="LAMNOPPTDASE"/>
</dbReference>
<feature type="binding site" evidence="8">
    <location>
        <position position="287"/>
    </location>
    <ligand>
        <name>Mn(2+)</name>
        <dbReference type="ChEBI" id="CHEBI:29035"/>
        <label>2</label>
    </ligand>
</feature>
<dbReference type="RefSeq" id="WP_025253233.1">
    <property type="nucleotide sequence ID" value="NZ_CP004353.1"/>
</dbReference>
<dbReference type="InterPro" id="IPR008283">
    <property type="entry name" value="Peptidase_M17_N"/>
</dbReference>
<dbReference type="STRING" id="1224164.B843_09160"/>
<evidence type="ECO:0000256" key="8">
    <source>
        <dbReference type="HAMAP-Rule" id="MF_00181"/>
    </source>
</evidence>
<dbReference type="SUPFAM" id="SSF53187">
    <property type="entry name" value="Zn-dependent exopeptidases"/>
    <property type="match status" value="1"/>
</dbReference>
<comment type="cofactor">
    <cofactor evidence="8">
        <name>Mn(2+)</name>
        <dbReference type="ChEBI" id="CHEBI:29035"/>
    </cofactor>
    <text evidence="8">Binds 2 manganese ions per subunit.</text>
</comment>
<dbReference type="EMBL" id="CP004353">
    <property type="protein sequence ID" value="AHI23217.1"/>
    <property type="molecule type" value="Genomic_DNA"/>
</dbReference>
<dbReference type="EC" id="3.4.11.1" evidence="8"/>
<evidence type="ECO:0000256" key="7">
    <source>
        <dbReference type="ARBA" id="ARBA00049972"/>
    </source>
</evidence>